<dbReference type="PANTHER" id="PTHR22916:SF51">
    <property type="entry name" value="GLYCOSYLTRANSFERASE EPSH-RELATED"/>
    <property type="match status" value="1"/>
</dbReference>
<feature type="domain" description="Glycosyltransferase 2-like" evidence="3">
    <location>
        <begin position="4"/>
        <end position="124"/>
    </location>
</feature>
<keyword evidence="5" id="KW-1185">Reference proteome</keyword>
<dbReference type="PANTHER" id="PTHR22916">
    <property type="entry name" value="GLYCOSYLTRANSFERASE"/>
    <property type="match status" value="1"/>
</dbReference>
<dbReference type="Proteomes" id="UP001500433">
    <property type="component" value="Unassembled WGS sequence"/>
</dbReference>
<dbReference type="RefSeq" id="WP_345274458.1">
    <property type="nucleotide sequence ID" value="NZ_BAABJH010000006.1"/>
</dbReference>
<gene>
    <name evidence="4" type="ORF">GCM10023311_24660</name>
</gene>
<dbReference type="CDD" id="cd00761">
    <property type="entry name" value="Glyco_tranf_GTA_type"/>
    <property type="match status" value="1"/>
</dbReference>
<evidence type="ECO:0000259" key="3">
    <source>
        <dbReference type="Pfam" id="PF00535"/>
    </source>
</evidence>
<sequence>MKLSILIPMYNAENYIGNCLESLIHQDLAEQDYEIIIMDDGSNDSSVKIVNNYLKAHKNIVLHVASNSGAYTTRNKLLKLAKGEYIYNLDADDYLVHNSLGKLLEIVTDNQLDILGFKTKETSDLTDYKLLEPIRTHDAIISTGTEFVENNRHSRHEIWWYFIKKDFLDEINITFNKNEYNADVLFTLLVFLKAETVAYVPCSIHRYVQTQDSLMRSNNFEIISKRFGYIQMMISNTSKLINELKKESNIYNKTIINNITFRRDVFTFFNITDMITAHFKTKYIKEKIALFKEVKAYPITNFIGHEYNSLYYRLLVFIINKESILYLIISLKNATRNIISIKKE</sequence>
<dbReference type="InterPro" id="IPR001173">
    <property type="entry name" value="Glyco_trans_2-like"/>
</dbReference>
<reference evidence="5" key="1">
    <citation type="journal article" date="2019" name="Int. J. Syst. Evol. Microbiol.">
        <title>The Global Catalogue of Microorganisms (GCM) 10K type strain sequencing project: providing services to taxonomists for standard genome sequencing and annotation.</title>
        <authorList>
            <consortium name="The Broad Institute Genomics Platform"/>
            <consortium name="The Broad Institute Genome Sequencing Center for Infectious Disease"/>
            <person name="Wu L."/>
            <person name="Ma J."/>
        </authorList>
    </citation>
    <scope>NUCLEOTIDE SEQUENCE [LARGE SCALE GENOMIC DNA]</scope>
    <source>
        <strain evidence="5">JCM 18274</strain>
    </source>
</reference>
<protein>
    <recommendedName>
        <fullName evidence="3">Glycosyltransferase 2-like domain-containing protein</fullName>
    </recommendedName>
</protein>
<evidence type="ECO:0000313" key="5">
    <source>
        <dbReference type="Proteomes" id="UP001500433"/>
    </source>
</evidence>
<evidence type="ECO:0000256" key="1">
    <source>
        <dbReference type="ARBA" id="ARBA00022676"/>
    </source>
</evidence>
<comment type="caution">
    <text evidence="4">The sequence shown here is derived from an EMBL/GenBank/DDBJ whole genome shotgun (WGS) entry which is preliminary data.</text>
</comment>
<dbReference type="SUPFAM" id="SSF53448">
    <property type="entry name" value="Nucleotide-diphospho-sugar transferases"/>
    <property type="match status" value="1"/>
</dbReference>
<evidence type="ECO:0000256" key="2">
    <source>
        <dbReference type="ARBA" id="ARBA00022679"/>
    </source>
</evidence>
<dbReference type="InterPro" id="IPR029044">
    <property type="entry name" value="Nucleotide-diphossugar_trans"/>
</dbReference>
<dbReference type="EMBL" id="BAABJH010000006">
    <property type="protein sequence ID" value="GAA4898673.1"/>
    <property type="molecule type" value="Genomic_DNA"/>
</dbReference>
<keyword evidence="1" id="KW-0328">Glycosyltransferase</keyword>
<organism evidence="4 5">
    <name type="scientific">Flaviramulus aquimarinus</name>
    <dbReference type="NCBI Taxonomy" id="1170456"/>
    <lineage>
        <taxon>Bacteria</taxon>
        <taxon>Pseudomonadati</taxon>
        <taxon>Bacteroidota</taxon>
        <taxon>Flavobacteriia</taxon>
        <taxon>Flavobacteriales</taxon>
        <taxon>Flavobacteriaceae</taxon>
        <taxon>Flaviramulus</taxon>
    </lineage>
</organism>
<keyword evidence="2" id="KW-0808">Transferase</keyword>
<name>A0ABP9FCX0_9FLAO</name>
<accession>A0ABP9FCX0</accession>
<dbReference type="Gene3D" id="3.90.550.10">
    <property type="entry name" value="Spore Coat Polysaccharide Biosynthesis Protein SpsA, Chain A"/>
    <property type="match status" value="1"/>
</dbReference>
<dbReference type="Pfam" id="PF00535">
    <property type="entry name" value="Glycos_transf_2"/>
    <property type="match status" value="1"/>
</dbReference>
<evidence type="ECO:0000313" key="4">
    <source>
        <dbReference type="EMBL" id="GAA4898673.1"/>
    </source>
</evidence>
<proteinExistence type="predicted"/>